<accession>A0A1Q8Y9X9</accession>
<dbReference type="GO" id="GO:0019867">
    <property type="term" value="C:outer membrane"/>
    <property type="evidence" value="ECO:0007669"/>
    <property type="project" value="InterPro"/>
</dbReference>
<dbReference type="SUPFAM" id="SSF103515">
    <property type="entry name" value="Autotransporter"/>
    <property type="match status" value="1"/>
</dbReference>
<comment type="caution">
    <text evidence="2">The sequence shown here is derived from an EMBL/GenBank/DDBJ whole genome shotgun (WGS) entry which is preliminary data.</text>
</comment>
<dbReference type="AlphaFoldDB" id="A0A1Q8Y9X9"/>
<dbReference type="InterPro" id="IPR006315">
    <property type="entry name" value="OM_autotransptr_brl_dom"/>
</dbReference>
<dbReference type="InterPro" id="IPR005546">
    <property type="entry name" value="Autotransporte_beta"/>
</dbReference>
<dbReference type="Gene3D" id="2.40.128.130">
    <property type="entry name" value="Autotransporter beta-domain"/>
    <property type="match status" value="1"/>
</dbReference>
<proteinExistence type="predicted"/>
<evidence type="ECO:0000313" key="3">
    <source>
        <dbReference type="Proteomes" id="UP000185911"/>
    </source>
</evidence>
<evidence type="ECO:0000313" key="2">
    <source>
        <dbReference type="EMBL" id="OLP04825.1"/>
    </source>
</evidence>
<dbReference type="Proteomes" id="UP000185911">
    <property type="component" value="Unassembled WGS sequence"/>
</dbReference>
<gene>
    <name evidence="2" type="ORF">BLL52_3641</name>
</gene>
<name>A0A1Q8Y9X9_9BURK</name>
<dbReference type="InterPro" id="IPR036709">
    <property type="entry name" value="Autotransporte_beta_dom_sf"/>
</dbReference>
<evidence type="ECO:0000259" key="1">
    <source>
        <dbReference type="Pfam" id="PF03797"/>
    </source>
</evidence>
<sequence length="151" mass="16520">MTGWARGERDSVRYETSFGLNYLALHSFGFKDSTSDAFGEISVKAQNQESMSATLSTRVSVPFQAKGIDWRGSMLAGLTHAFADTMTTLDANILERAYSIESGAIGRNRLNLGLALSGDLSQRARIGFDLNRQIGSHWLATTANVWAHLAF</sequence>
<feature type="domain" description="Autotransporter" evidence="1">
    <location>
        <begin position="10"/>
        <end position="130"/>
    </location>
</feature>
<reference evidence="2 3" key="1">
    <citation type="submission" date="2017-01" db="EMBL/GenBank/DDBJ databases">
        <title>Genome sequence of Rhodoferax antarcticus ANT.BR, a psychrophilic purple nonsulfur bacterium from an Antarctic microbial mat.</title>
        <authorList>
            <person name="Baker J."/>
            <person name="Riester C."/>
            <person name="Skinner B."/>
            <person name="Newell A."/>
            <person name="Swingley W."/>
            <person name="Madigan M."/>
            <person name="Jung D."/>
            <person name="Asao M."/>
            <person name="Chen M."/>
            <person name="Loughlin P."/>
            <person name="Pan H."/>
            <person name="Lin S."/>
            <person name="Li N."/>
            <person name="Shaw J."/>
            <person name="Prado M."/>
            <person name="Sherman C."/>
            <person name="Li X."/>
            <person name="Tang J."/>
            <person name="Blankenship R."/>
            <person name="Zhao T."/>
            <person name="Touchman J."/>
            <person name="Sattley M."/>
        </authorList>
    </citation>
    <scope>NUCLEOTIDE SEQUENCE [LARGE SCALE GENOMIC DNA]</scope>
    <source>
        <strain evidence="2 3">ANT.BR</strain>
    </source>
</reference>
<dbReference type="NCBIfam" id="TIGR01414">
    <property type="entry name" value="autotrans_barl"/>
    <property type="match status" value="1"/>
</dbReference>
<dbReference type="EMBL" id="MSYM01000018">
    <property type="protein sequence ID" value="OLP04825.1"/>
    <property type="molecule type" value="Genomic_DNA"/>
</dbReference>
<dbReference type="Pfam" id="PF03797">
    <property type="entry name" value="Autotransporter"/>
    <property type="match status" value="1"/>
</dbReference>
<protein>
    <recommendedName>
        <fullName evidence="1">Autotransporter domain-containing protein</fullName>
    </recommendedName>
</protein>
<keyword evidence="3" id="KW-1185">Reference proteome</keyword>
<organism evidence="2 3">
    <name type="scientific">Rhodoferax antarcticus ANT.BR</name>
    <dbReference type="NCBI Taxonomy" id="1111071"/>
    <lineage>
        <taxon>Bacteria</taxon>
        <taxon>Pseudomonadati</taxon>
        <taxon>Pseudomonadota</taxon>
        <taxon>Betaproteobacteria</taxon>
        <taxon>Burkholderiales</taxon>
        <taxon>Comamonadaceae</taxon>
        <taxon>Rhodoferax</taxon>
    </lineage>
</organism>